<sequence>MDRYKIGSGTLSLIMERYHAGGIPIEELQMMPSKEVELLFYPQKNIKKKDIPLPDFQYYYDRIHAPNSRVNISYCWLDYKEHIVSQENIPGYKEIAENIYENSEVYPVAYVTKSISFGRGL</sequence>
<protein>
    <submittedName>
        <fullName evidence="1">Uncharacterized protein</fullName>
    </submittedName>
</protein>
<name>A0A174HPL6_9FIRM</name>
<proteinExistence type="predicted"/>
<reference evidence="1 2" key="1">
    <citation type="submission" date="2015-09" db="EMBL/GenBank/DDBJ databases">
        <authorList>
            <consortium name="Pathogen Informatics"/>
        </authorList>
    </citation>
    <scope>NUCLEOTIDE SEQUENCE [LARGE SCALE GENOMIC DNA]</scope>
    <source>
        <strain evidence="1 2">2789STDY5608851</strain>
    </source>
</reference>
<evidence type="ECO:0000313" key="1">
    <source>
        <dbReference type="EMBL" id="CUO75466.1"/>
    </source>
</evidence>
<dbReference type="AlphaFoldDB" id="A0A174HPL6"/>
<gene>
    <name evidence="1" type="ORF">ERS852408_02882</name>
</gene>
<accession>A0A174HPL6</accession>
<organism evidence="1 2">
    <name type="scientific">Dorea longicatena</name>
    <dbReference type="NCBI Taxonomy" id="88431"/>
    <lineage>
        <taxon>Bacteria</taxon>
        <taxon>Bacillati</taxon>
        <taxon>Bacillota</taxon>
        <taxon>Clostridia</taxon>
        <taxon>Lachnospirales</taxon>
        <taxon>Lachnospiraceae</taxon>
        <taxon>Dorea</taxon>
    </lineage>
</organism>
<dbReference type="EMBL" id="CYYM01000033">
    <property type="protein sequence ID" value="CUO75466.1"/>
    <property type="molecule type" value="Genomic_DNA"/>
</dbReference>
<dbReference type="Proteomes" id="UP000095380">
    <property type="component" value="Unassembled WGS sequence"/>
</dbReference>
<evidence type="ECO:0000313" key="2">
    <source>
        <dbReference type="Proteomes" id="UP000095380"/>
    </source>
</evidence>